<proteinExistence type="predicted"/>
<sequence length="259" mass="29801">MINSVCSQFEATEALLESRNNPVIESVKKTTLNELVKFLQPFKDASDALEEERRPTLPLVVLYASALKKNLEHAPMSALEAVEIEKIKARACHFLDTKLNISLLLKTVTFLWPQFRQLRMLPKDECLEVYAHVRELLAHTDDDVRDPALKRRCLGLFQDWCDAEDDKVVTGELEEYLHDKKDYSCSEVFELCDFWRAHEKEFPKLPFYPNASCASPSAISELNLSAAGYVMKARRTCLKKESMDNLLFLHKKCRKESSL</sequence>
<keyword evidence="2" id="KW-1185">Reference proteome</keyword>
<name>A0AC60QJ26_IXOPE</name>
<evidence type="ECO:0000313" key="2">
    <source>
        <dbReference type="Proteomes" id="UP000805193"/>
    </source>
</evidence>
<comment type="caution">
    <text evidence="1">The sequence shown here is derived from an EMBL/GenBank/DDBJ whole genome shotgun (WGS) entry which is preliminary data.</text>
</comment>
<accession>A0AC60QJ26</accession>
<evidence type="ECO:0000313" key="1">
    <source>
        <dbReference type="EMBL" id="KAG0434474.1"/>
    </source>
</evidence>
<protein>
    <submittedName>
        <fullName evidence="1">Uncharacterized protein</fullName>
    </submittedName>
</protein>
<dbReference type="Proteomes" id="UP000805193">
    <property type="component" value="Unassembled WGS sequence"/>
</dbReference>
<reference evidence="1 2" key="1">
    <citation type="journal article" date="2020" name="Cell">
        <title>Large-Scale Comparative Analyses of Tick Genomes Elucidate Their Genetic Diversity and Vector Capacities.</title>
        <authorList>
            <consortium name="Tick Genome and Microbiome Consortium (TIGMIC)"/>
            <person name="Jia N."/>
            <person name="Wang J."/>
            <person name="Shi W."/>
            <person name="Du L."/>
            <person name="Sun Y."/>
            <person name="Zhan W."/>
            <person name="Jiang J.F."/>
            <person name="Wang Q."/>
            <person name="Zhang B."/>
            <person name="Ji P."/>
            <person name="Bell-Sakyi L."/>
            <person name="Cui X.M."/>
            <person name="Yuan T.T."/>
            <person name="Jiang B.G."/>
            <person name="Yang W.F."/>
            <person name="Lam T.T."/>
            <person name="Chang Q.C."/>
            <person name="Ding S.J."/>
            <person name="Wang X.J."/>
            <person name="Zhu J.G."/>
            <person name="Ruan X.D."/>
            <person name="Zhao L."/>
            <person name="Wei J.T."/>
            <person name="Ye R.Z."/>
            <person name="Que T.C."/>
            <person name="Du C.H."/>
            <person name="Zhou Y.H."/>
            <person name="Cheng J.X."/>
            <person name="Dai P.F."/>
            <person name="Guo W.B."/>
            <person name="Han X.H."/>
            <person name="Huang E.J."/>
            <person name="Li L.F."/>
            <person name="Wei W."/>
            <person name="Gao Y.C."/>
            <person name="Liu J.Z."/>
            <person name="Shao H.Z."/>
            <person name="Wang X."/>
            <person name="Wang C.C."/>
            <person name="Yang T.C."/>
            <person name="Huo Q.B."/>
            <person name="Li W."/>
            <person name="Chen H.Y."/>
            <person name="Chen S.E."/>
            <person name="Zhou L.G."/>
            <person name="Ni X.B."/>
            <person name="Tian J.H."/>
            <person name="Sheng Y."/>
            <person name="Liu T."/>
            <person name="Pan Y.S."/>
            <person name="Xia L.Y."/>
            <person name="Li J."/>
            <person name="Zhao F."/>
            <person name="Cao W.C."/>
        </authorList>
    </citation>
    <scope>NUCLEOTIDE SEQUENCE [LARGE SCALE GENOMIC DNA]</scope>
    <source>
        <strain evidence="1">Iper-2018</strain>
    </source>
</reference>
<gene>
    <name evidence="1" type="ORF">HPB47_019086</name>
</gene>
<dbReference type="EMBL" id="JABSTQ010008478">
    <property type="protein sequence ID" value="KAG0434474.1"/>
    <property type="molecule type" value="Genomic_DNA"/>
</dbReference>
<organism evidence="1 2">
    <name type="scientific">Ixodes persulcatus</name>
    <name type="common">Taiga tick</name>
    <dbReference type="NCBI Taxonomy" id="34615"/>
    <lineage>
        <taxon>Eukaryota</taxon>
        <taxon>Metazoa</taxon>
        <taxon>Ecdysozoa</taxon>
        <taxon>Arthropoda</taxon>
        <taxon>Chelicerata</taxon>
        <taxon>Arachnida</taxon>
        <taxon>Acari</taxon>
        <taxon>Parasitiformes</taxon>
        <taxon>Ixodida</taxon>
        <taxon>Ixodoidea</taxon>
        <taxon>Ixodidae</taxon>
        <taxon>Ixodinae</taxon>
        <taxon>Ixodes</taxon>
    </lineage>
</organism>